<name>A0AB36FAY8_ENTAS</name>
<evidence type="ECO:0008006" key="3">
    <source>
        <dbReference type="Google" id="ProtNLM"/>
    </source>
</evidence>
<sequence>MDYSKMSDQEINMAVAAIIHPESTVIESKSRPPCACITGQLPSYWVDYCNAPADAWSIIADKKICLAFDVFAEPQDGGGWVASPAYGWETERVRHDNPLRAAMILFLKMQESANVPANSMGSDLR</sequence>
<proteinExistence type="predicted"/>
<gene>
    <name evidence="1" type="ORF">AN696_0218720</name>
</gene>
<reference evidence="1 2" key="1">
    <citation type="submission" date="2016-04" db="EMBL/GenBank/DDBJ databases">
        <authorList>
            <person name="Osei Sekyere J."/>
            <person name="Sivertsen A."/>
            <person name="Pedersen A.T."/>
            <person name="Sundsfjord A."/>
        </authorList>
    </citation>
    <scope>NUCLEOTIDE SEQUENCE [LARGE SCALE GENOMIC DNA]</scope>
    <source>
        <strain evidence="1 2">ST435:939705067</strain>
    </source>
</reference>
<dbReference type="EMBL" id="LJEY02000178">
    <property type="protein sequence ID" value="OEH13439.1"/>
    <property type="molecule type" value="Genomic_DNA"/>
</dbReference>
<comment type="caution">
    <text evidence="1">The sequence shown here is derived from an EMBL/GenBank/DDBJ whole genome shotgun (WGS) entry which is preliminary data.</text>
</comment>
<dbReference type="Pfam" id="PF10765">
    <property type="entry name" value="Phage_P22_NinX"/>
    <property type="match status" value="1"/>
</dbReference>
<evidence type="ECO:0000313" key="2">
    <source>
        <dbReference type="Proteomes" id="UP000050495"/>
    </source>
</evidence>
<dbReference type="InterPro" id="IPR019701">
    <property type="entry name" value="Phage_P22_NinX"/>
</dbReference>
<dbReference type="Proteomes" id="UP000050495">
    <property type="component" value="Unassembled WGS sequence"/>
</dbReference>
<organism evidence="1 2">
    <name type="scientific">Enterobacter asburiae</name>
    <dbReference type="NCBI Taxonomy" id="61645"/>
    <lineage>
        <taxon>Bacteria</taxon>
        <taxon>Pseudomonadati</taxon>
        <taxon>Pseudomonadota</taxon>
        <taxon>Gammaproteobacteria</taxon>
        <taxon>Enterobacterales</taxon>
        <taxon>Enterobacteriaceae</taxon>
        <taxon>Enterobacter</taxon>
        <taxon>Enterobacter cloacae complex</taxon>
    </lineage>
</organism>
<evidence type="ECO:0000313" key="1">
    <source>
        <dbReference type="EMBL" id="OEH13439.1"/>
    </source>
</evidence>
<dbReference type="AlphaFoldDB" id="A0AB36FAY8"/>
<protein>
    <recommendedName>
        <fullName evidence="3">DUF2591 domain-containing protein</fullName>
    </recommendedName>
</protein>
<dbReference type="RefSeq" id="WP_057060262.1">
    <property type="nucleotide sequence ID" value="NZ_LJEY02000178.1"/>
</dbReference>
<accession>A0AB36FAY8</accession>